<dbReference type="PANTHER" id="PTHR35468:SF1">
    <property type="entry name" value="MYOSIN-LIKE PROTEIN"/>
    <property type="match status" value="1"/>
</dbReference>
<keyword evidence="5" id="KW-1185">Reference proteome</keyword>
<sequence length="869" mass="98861">MERVSMGTTITRRAKWQYPPAQPSPRIIHLPRRPRRKAPKASPSELPGKERKGMVLESLFYRGGSFTSGSVPVVLVSPRESDDEMRRGRVAEEEERENRSCSVAFVEEEKWRFQAEMLRAECNLLRMERKIAVKKMERRRVHMERTLKSAAQILLSVGFFFSLPFLFGSRENISFLTLVLAFGLQGRKNICEGKNVNMALLDEQINELVEKIENLQKRSGVKNIEVKIFSNFDKKLSSLQKQLEKSGFKRISDEEQCVKEIRQMAEASMSIKTISEDDDHNRNVRNYSDLQVENLRTKMDGLSKGFLLEEYSDLSSSSLQQSCKEKMPHEARVCSGHCKAIVQRVVDQIRAETEQWSQMQGMLVLVRDEMEELHASRDFWEDRALDLDYRIRSLQSAVKEWRQRALSSEAEANESQAQVYVLRQEVERFRQERERKTARTRVASPINREAQSETEKARSEVALEDQNVEIVKKSNLQARSSHLATLTSCPSSIGLSLRTLRFNINAHCDVIEAHRDANIHELNVHLAQLVEMLEVEKRNGEHSMNSFSLAALKHGRREDPTPIPGGDRTKHGGTSSWTHVYLNSSSLGLKRTSPPYNINSDATKLPVYRKLANPIEAQIFRSVLDSFNLGDNQGVRWYVMVDDDTVFFLENLVETLAKYDHTKHYYIGMCSESAISNFLFAYDMAYGGSGYALSYSLVQQLAPLMNDCLERYPFSHTSNHLASSCLFDLGISPTIEPGVHLCRLIFWVTYRQHNPNLPQQEQNQRGQTPHASSQSGSITASTANLMLQQAQEPVHLHLLGLLGSHIRIHHPSERSEETPRDIQALEKGSAPIVHVQHQAGHKGSVPSSTCALHGTRQEIERGFVGPLDV</sequence>
<organism evidence="4 5">
    <name type="scientific">Hibiscus syriacus</name>
    <name type="common">Rose of Sharon</name>
    <dbReference type="NCBI Taxonomy" id="106335"/>
    <lineage>
        <taxon>Eukaryota</taxon>
        <taxon>Viridiplantae</taxon>
        <taxon>Streptophyta</taxon>
        <taxon>Embryophyta</taxon>
        <taxon>Tracheophyta</taxon>
        <taxon>Spermatophyta</taxon>
        <taxon>Magnoliopsida</taxon>
        <taxon>eudicotyledons</taxon>
        <taxon>Gunneridae</taxon>
        <taxon>Pentapetalae</taxon>
        <taxon>rosids</taxon>
        <taxon>malvids</taxon>
        <taxon>Malvales</taxon>
        <taxon>Malvaceae</taxon>
        <taxon>Malvoideae</taxon>
        <taxon>Hibiscus</taxon>
    </lineage>
</organism>
<evidence type="ECO:0000313" key="4">
    <source>
        <dbReference type="EMBL" id="KAE8735521.1"/>
    </source>
</evidence>
<dbReference type="Proteomes" id="UP000436088">
    <property type="component" value="Unassembled WGS sequence"/>
</dbReference>
<feature type="region of interest" description="Disordered" evidence="2">
    <location>
        <begin position="757"/>
        <end position="778"/>
    </location>
</feature>
<proteinExistence type="predicted"/>
<feature type="region of interest" description="Disordered" evidence="2">
    <location>
        <begin position="436"/>
        <end position="458"/>
    </location>
</feature>
<dbReference type="AlphaFoldDB" id="A0A6A3D832"/>
<keyword evidence="1" id="KW-0175">Coiled coil</keyword>
<keyword evidence="3" id="KW-0472">Membrane</keyword>
<comment type="caution">
    <text evidence="4">The sequence shown here is derived from an EMBL/GenBank/DDBJ whole genome shotgun (WGS) entry which is preliminary data.</text>
</comment>
<protein>
    <submittedName>
        <fullName evidence="4">Myosin-related isoform 2</fullName>
    </submittedName>
</protein>
<dbReference type="InterPro" id="IPR006740">
    <property type="entry name" value="DUF604"/>
</dbReference>
<feature type="compositionally biased region" description="Polar residues" evidence="2">
    <location>
        <begin position="1"/>
        <end position="11"/>
    </location>
</feature>
<dbReference type="EMBL" id="VEPZ02000032">
    <property type="protein sequence ID" value="KAE8735521.1"/>
    <property type="molecule type" value="Genomic_DNA"/>
</dbReference>
<feature type="transmembrane region" description="Helical" evidence="3">
    <location>
        <begin position="146"/>
        <end position="167"/>
    </location>
</feature>
<feature type="coiled-coil region" evidence="1">
    <location>
        <begin position="391"/>
        <end position="432"/>
    </location>
</feature>
<feature type="compositionally biased region" description="Basic residues" evidence="2">
    <location>
        <begin position="29"/>
        <end position="39"/>
    </location>
</feature>
<evidence type="ECO:0000256" key="3">
    <source>
        <dbReference type="SAM" id="Phobius"/>
    </source>
</evidence>
<keyword evidence="3" id="KW-0812">Transmembrane</keyword>
<dbReference type="PANTHER" id="PTHR35468">
    <property type="entry name" value="MYOSIN-LIKE PROTEIN"/>
    <property type="match status" value="1"/>
</dbReference>
<keyword evidence="3" id="KW-1133">Transmembrane helix</keyword>
<accession>A0A6A3D832</accession>
<gene>
    <name evidence="4" type="ORF">F3Y22_tig00000340pilonHSYRG00554</name>
</gene>
<evidence type="ECO:0000256" key="2">
    <source>
        <dbReference type="SAM" id="MobiDB-lite"/>
    </source>
</evidence>
<reference evidence="4" key="1">
    <citation type="submission" date="2019-09" db="EMBL/GenBank/DDBJ databases">
        <title>Draft genome information of white flower Hibiscus syriacus.</title>
        <authorList>
            <person name="Kim Y.-M."/>
        </authorList>
    </citation>
    <scope>NUCLEOTIDE SEQUENCE [LARGE SCALE GENOMIC DNA]</scope>
    <source>
        <strain evidence="4">YM2019G1</strain>
    </source>
</reference>
<dbReference type="Gene3D" id="3.90.550.50">
    <property type="match status" value="1"/>
</dbReference>
<feature type="region of interest" description="Disordered" evidence="2">
    <location>
        <begin position="1"/>
        <end position="49"/>
    </location>
</feature>
<evidence type="ECO:0000313" key="5">
    <source>
        <dbReference type="Proteomes" id="UP000436088"/>
    </source>
</evidence>
<name>A0A6A3D832_HIBSY</name>
<evidence type="ECO:0000256" key="1">
    <source>
        <dbReference type="SAM" id="Coils"/>
    </source>
</evidence>
<dbReference type="Pfam" id="PF04646">
    <property type="entry name" value="DUF604"/>
    <property type="match status" value="1"/>
</dbReference>